<dbReference type="Proteomes" id="UP000639772">
    <property type="component" value="Chromosome 3"/>
</dbReference>
<dbReference type="AlphaFoldDB" id="A0A835VBB2"/>
<dbReference type="InterPro" id="IPR013078">
    <property type="entry name" value="His_Pase_superF_clade-1"/>
</dbReference>
<dbReference type="EMBL" id="JADCNM010000003">
    <property type="protein sequence ID" value="KAG0491213.1"/>
    <property type="molecule type" value="Genomic_DNA"/>
</dbReference>
<dbReference type="InterPro" id="IPR029033">
    <property type="entry name" value="His_PPase_superfam"/>
</dbReference>
<name>A0A835VBB2_VANPL</name>
<comment type="caution">
    <text evidence="2">The sequence shown here is derived from an EMBL/GenBank/DDBJ whole genome shotgun (WGS) entry which is preliminary data.</text>
</comment>
<accession>A0A835VBB2</accession>
<feature type="region of interest" description="Disordered" evidence="1">
    <location>
        <begin position="1"/>
        <end position="57"/>
    </location>
</feature>
<proteinExistence type="predicted"/>
<sequence>MGSAHSSLERDIDDEEEQDHDEGSLPRASKPSKEKVLEQEPETLPCRASASPLSPQLSAVSTPRLLGPSIKVWDPCNVLLPPAVFSRFDADTSGAGDPMTEVLLINHGECGVSLRPDLVGGRWPEAALTGNGERQARALAVFLKSLGVSFSAAYSSPLARGQGHSSLRLSGTWLLRGEDTILRCTA</sequence>
<dbReference type="Pfam" id="PF00300">
    <property type="entry name" value="His_Phos_1"/>
    <property type="match status" value="1"/>
</dbReference>
<dbReference type="OrthoDB" id="354304at2759"/>
<organism evidence="2 3">
    <name type="scientific">Vanilla planifolia</name>
    <name type="common">Vanilla</name>
    <dbReference type="NCBI Taxonomy" id="51239"/>
    <lineage>
        <taxon>Eukaryota</taxon>
        <taxon>Viridiplantae</taxon>
        <taxon>Streptophyta</taxon>
        <taxon>Embryophyta</taxon>
        <taxon>Tracheophyta</taxon>
        <taxon>Spermatophyta</taxon>
        <taxon>Magnoliopsida</taxon>
        <taxon>Liliopsida</taxon>
        <taxon>Asparagales</taxon>
        <taxon>Orchidaceae</taxon>
        <taxon>Vanilloideae</taxon>
        <taxon>Vanilleae</taxon>
        <taxon>Vanilla</taxon>
    </lineage>
</organism>
<dbReference type="CDD" id="cd07067">
    <property type="entry name" value="HP_PGM_like"/>
    <property type="match status" value="1"/>
</dbReference>
<evidence type="ECO:0000256" key="1">
    <source>
        <dbReference type="SAM" id="MobiDB-lite"/>
    </source>
</evidence>
<evidence type="ECO:0000313" key="2">
    <source>
        <dbReference type="EMBL" id="KAG0491213.1"/>
    </source>
</evidence>
<evidence type="ECO:0000313" key="3">
    <source>
        <dbReference type="Proteomes" id="UP000639772"/>
    </source>
</evidence>
<feature type="compositionally biased region" description="Acidic residues" evidence="1">
    <location>
        <begin position="11"/>
        <end position="20"/>
    </location>
</feature>
<dbReference type="SUPFAM" id="SSF53254">
    <property type="entry name" value="Phosphoglycerate mutase-like"/>
    <property type="match status" value="1"/>
</dbReference>
<dbReference type="PANTHER" id="PTHR47927">
    <property type="entry name" value="PUTATIVE-RELATED"/>
    <property type="match status" value="1"/>
</dbReference>
<feature type="compositionally biased region" description="Low complexity" evidence="1">
    <location>
        <begin position="48"/>
        <end position="57"/>
    </location>
</feature>
<protein>
    <submittedName>
        <fullName evidence="2">Uncharacterized protein</fullName>
    </submittedName>
</protein>
<gene>
    <name evidence="2" type="ORF">HPP92_008076</name>
</gene>
<reference evidence="2 3" key="1">
    <citation type="journal article" date="2020" name="Nat. Food">
        <title>A phased Vanilla planifolia genome enables genetic improvement of flavour and production.</title>
        <authorList>
            <person name="Hasing T."/>
            <person name="Tang H."/>
            <person name="Brym M."/>
            <person name="Khazi F."/>
            <person name="Huang T."/>
            <person name="Chambers A.H."/>
        </authorList>
    </citation>
    <scope>NUCLEOTIDE SEQUENCE [LARGE SCALE GENOMIC DNA]</scope>
    <source>
        <tissue evidence="2">Leaf</tissue>
    </source>
</reference>
<dbReference type="Gene3D" id="3.40.50.1240">
    <property type="entry name" value="Phosphoglycerate mutase-like"/>
    <property type="match status" value="1"/>
</dbReference>
<dbReference type="PANTHER" id="PTHR47927:SF2">
    <property type="entry name" value="PHOSPHOGLYCERATE MUTASE FAMILY PROTEIN"/>
    <property type="match status" value="1"/>
</dbReference>